<dbReference type="InterPro" id="IPR032710">
    <property type="entry name" value="NTF2-like_dom_sf"/>
</dbReference>
<dbReference type="SUPFAM" id="SSF54427">
    <property type="entry name" value="NTF2-like"/>
    <property type="match status" value="1"/>
</dbReference>
<reference evidence="2" key="1">
    <citation type="submission" date="2020-07" db="EMBL/GenBank/DDBJ databases">
        <authorList>
            <person name="Pettersson B.M.F."/>
            <person name="Behra P.R.K."/>
            <person name="Ramesh M."/>
            <person name="Das S."/>
            <person name="Dasgupta S."/>
            <person name="Kirsebom L.A."/>
        </authorList>
    </citation>
    <scope>NUCLEOTIDE SEQUENCE</scope>
    <source>
        <strain evidence="2">DSM 44838</strain>
    </source>
</reference>
<dbReference type="InterPro" id="IPR037401">
    <property type="entry name" value="SnoaL-like"/>
</dbReference>
<gene>
    <name evidence="2" type="ORF">H7K45_07255</name>
</gene>
<evidence type="ECO:0000313" key="2">
    <source>
        <dbReference type="EMBL" id="MCV7420332.1"/>
    </source>
</evidence>
<keyword evidence="3" id="KW-1185">Reference proteome</keyword>
<reference evidence="2" key="2">
    <citation type="journal article" date="2022" name="BMC Genomics">
        <title>Comparative genome analysis of mycobacteria focusing on tRNA and non-coding RNA.</title>
        <authorList>
            <person name="Behra P.R.K."/>
            <person name="Pettersson B.M.F."/>
            <person name="Ramesh M."/>
            <person name="Das S."/>
            <person name="Dasgupta S."/>
            <person name="Kirsebom L.A."/>
        </authorList>
    </citation>
    <scope>NUCLEOTIDE SEQUENCE</scope>
    <source>
        <strain evidence="2">DSM 44838</strain>
    </source>
</reference>
<accession>A0A9X2Z1B4</accession>
<proteinExistence type="predicted"/>
<organism evidence="2 3">
    <name type="scientific">Mycobacterium yunnanensis</name>
    <dbReference type="NCBI Taxonomy" id="368477"/>
    <lineage>
        <taxon>Bacteria</taxon>
        <taxon>Bacillati</taxon>
        <taxon>Actinomycetota</taxon>
        <taxon>Actinomycetes</taxon>
        <taxon>Mycobacteriales</taxon>
        <taxon>Mycobacteriaceae</taxon>
        <taxon>Mycobacterium</taxon>
    </lineage>
</organism>
<name>A0A9X2Z1B4_9MYCO</name>
<dbReference type="AlphaFoldDB" id="A0A9X2Z1B4"/>
<protein>
    <submittedName>
        <fullName evidence="2">Nuclear transport factor 2 family protein</fullName>
    </submittedName>
</protein>
<dbReference type="Gene3D" id="3.10.450.50">
    <property type="match status" value="1"/>
</dbReference>
<dbReference type="Proteomes" id="UP001141629">
    <property type="component" value="Unassembled WGS sequence"/>
</dbReference>
<comment type="caution">
    <text evidence="2">The sequence shown here is derived from an EMBL/GenBank/DDBJ whole genome shotgun (WGS) entry which is preliminary data.</text>
</comment>
<dbReference type="RefSeq" id="WP_263995122.1">
    <property type="nucleotide sequence ID" value="NZ_JACKVK010000005.1"/>
</dbReference>
<evidence type="ECO:0000259" key="1">
    <source>
        <dbReference type="Pfam" id="PF12680"/>
    </source>
</evidence>
<feature type="domain" description="SnoaL-like" evidence="1">
    <location>
        <begin position="8"/>
        <end position="108"/>
    </location>
</feature>
<dbReference type="Pfam" id="PF12680">
    <property type="entry name" value="SnoaL_2"/>
    <property type="match status" value="1"/>
</dbReference>
<sequence length="130" mass="14210">MDDLTKKFVDALGRLHQDGDPDPLVELFSDDATLNKAGMPHGQSGRDGARTFWEQYRNVFGEIESTFHHVVTGDGIAFLEWTSNGTLSNGSPVGYDGVSVLESSDGSTVDAFRTFYDTAAFLEKQTAIRS</sequence>
<dbReference type="EMBL" id="JACKVK010000005">
    <property type="protein sequence ID" value="MCV7420332.1"/>
    <property type="molecule type" value="Genomic_DNA"/>
</dbReference>
<evidence type="ECO:0000313" key="3">
    <source>
        <dbReference type="Proteomes" id="UP001141629"/>
    </source>
</evidence>